<reference evidence="2" key="2">
    <citation type="submission" date="2020-09" db="EMBL/GenBank/DDBJ databases">
        <authorList>
            <person name="Sun Q."/>
            <person name="Zhou Y."/>
        </authorList>
    </citation>
    <scope>NUCLEOTIDE SEQUENCE</scope>
    <source>
        <strain evidence="2">CGMCC 4.7138</strain>
    </source>
</reference>
<organism evidence="2 3">
    <name type="scientific">Microbispora bryophytorum</name>
    <dbReference type="NCBI Taxonomy" id="1460882"/>
    <lineage>
        <taxon>Bacteria</taxon>
        <taxon>Bacillati</taxon>
        <taxon>Actinomycetota</taxon>
        <taxon>Actinomycetes</taxon>
        <taxon>Streptosporangiales</taxon>
        <taxon>Streptosporangiaceae</taxon>
        <taxon>Microbispora</taxon>
    </lineage>
</organism>
<evidence type="ECO:0000256" key="1">
    <source>
        <dbReference type="SAM" id="MobiDB-lite"/>
    </source>
</evidence>
<gene>
    <name evidence="2" type="ORF">GCM10011574_54450</name>
</gene>
<dbReference type="EMBL" id="BMMN01000012">
    <property type="protein sequence ID" value="GGO24243.1"/>
    <property type="molecule type" value="Genomic_DNA"/>
</dbReference>
<dbReference type="AlphaFoldDB" id="A0A8H9LDD6"/>
<accession>A0A8H9LDD6</accession>
<keyword evidence="3" id="KW-1185">Reference proteome</keyword>
<comment type="caution">
    <text evidence="2">The sequence shown here is derived from an EMBL/GenBank/DDBJ whole genome shotgun (WGS) entry which is preliminary data.</text>
</comment>
<evidence type="ECO:0000313" key="2">
    <source>
        <dbReference type="EMBL" id="GGO24243.1"/>
    </source>
</evidence>
<feature type="compositionally biased region" description="Basic and acidic residues" evidence="1">
    <location>
        <begin position="39"/>
        <end position="63"/>
    </location>
</feature>
<reference evidence="2" key="1">
    <citation type="journal article" date="2014" name="Int. J. Syst. Evol. Microbiol.">
        <title>Complete genome sequence of Corynebacterium casei LMG S-19264T (=DSM 44701T), isolated from a smear-ripened cheese.</title>
        <authorList>
            <consortium name="US DOE Joint Genome Institute (JGI-PGF)"/>
            <person name="Walter F."/>
            <person name="Albersmeier A."/>
            <person name="Kalinowski J."/>
            <person name="Ruckert C."/>
        </authorList>
    </citation>
    <scope>NUCLEOTIDE SEQUENCE</scope>
    <source>
        <strain evidence="2">CGMCC 4.7138</strain>
    </source>
</reference>
<name>A0A8H9LDD6_9ACTN</name>
<feature type="region of interest" description="Disordered" evidence="1">
    <location>
        <begin position="1"/>
        <end position="116"/>
    </location>
</feature>
<feature type="compositionally biased region" description="Basic and acidic residues" evidence="1">
    <location>
        <begin position="101"/>
        <end position="115"/>
    </location>
</feature>
<protein>
    <submittedName>
        <fullName evidence="2">Uncharacterized protein</fullName>
    </submittedName>
</protein>
<feature type="compositionally biased region" description="Basic and acidic residues" evidence="1">
    <location>
        <begin position="1"/>
        <end position="12"/>
    </location>
</feature>
<evidence type="ECO:0000313" key="3">
    <source>
        <dbReference type="Proteomes" id="UP000653480"/>
    </source>
</evidence>
<proteinExistence type="predicted"/>
<sequence>MGGGDRRRREPWIGEVPLDVLLDGQQQGPAARFGRHGRSRLDAVGEQRGDQVHEHGAEPDGVGRRVRRRVGGQGGEEAPQQPAEVPARGQGRGREPFGLMPREREQGAGEDHQEPTRGLTLARHPSAGPGGVTQHQLGRPQLRNPLVLRHDGPPAEAEHELEQFRVGPADHPRGAEPLAAGDHMRGDLDRAQVRRRDAAGEPHGVVAGGPHRRHHPRYVVEPAAEPLVRGQIVGAHHHVHRSSPLEDPRTSQGAGVTRDAANLIRPAETLRGGNRGGAMEATGPRPGSSPAKHARLTPGGFLFDLAERGRCAMGAAATAKIGRNRQNQPAGS</sequence>
<dbReference type="Proteomes" id="UP000653480">
    <property type="component" value="Unassembled WGS sequence"/>
</dbReference>
<feature type="region of interest" description="Disordered" evidence="1">
    <location>
        <begin position="269"/>
        <end position="296"/>
    </location>
</feature>